<feature type="domain" description="PAS" evidence="16">
    <location>
        <begin position="381"/>
        <end position="446"/>
    </location>
</feature>
<evidence type="ECO:0000256" key="6">
    <source>
        <dbReference type="ARBA" id="ARBA00022777"/>
    </source>
</evidence>
<keyword evidence="4" id="KW-0808">Transferase</keyword>
<dbReference type="SUPFAM" id="SSF47384">
    <property type="entry name" value="Homodimeric domain of signal transducing histidine kinase"/>
    <property type="match status" value="1"/>
</dbReference>
<evidence type="ECO:0000259" key="14">
    <source>
        <dbReference type="PROSITE" id="PS50109"/>
    </source>
</evidence>
<accession>A0A1Y0I5M1</accession>
<dbReference type="GO" id="GO:0006355">
    <property type="term" value="P:regulation of DNA-templated transcription"/>
    <property type="evidence" value="ECO:0007669"/>
    <property type="project" value="InterPro"/>
</dbReference>
<dbReference type="CDD" id="cd00082">
    <property type="entry name" value="HisKA"/>
    <property type="match status" value="1"/>
</dbReference>
<dbReference type="InterPro" id="IPR011006">
    <property type="entry name" value="CheY-like_superfamily"/>
</dbReference>
<dbReference type="EC" id="2.7.13.3" evidence="2"/>
<gene>
    <name evidence="18" type="ORF">OLMES_0600</name>
</gene>
<dbReference type="SUPFAM" id="SSF55874">
    <property type="entry name" value="ATPase domain of HSP90 chaperone/DNA topoisomerase II/histidine kinase"/>
    <property type="match status" value="1"/>
</dbReference>
<proteinExistence type="predicted"/>
<dbReference type="Pfam" id="PF02518">
    <property type="entry name" value="HATPase_c"/>
    <property type="match status" value="1"/>
</dbReference>
<dbReference type="PRINTS" id="PR00344">
    <property type="entry name" value="BCTRLSENSOR"/>
</dbReference>
<keyword evidence="5" id="KW-0547">Nucleotide-binding</keyword>
<organism evidence="18 19">
    <name type="scientific">Oleiphilus messinensis</name>
    <dbReference type="NCBI Taxonomy" id="141451"/>
    <lineage>
        <taxon>Bacteria</taxon>
        <taxon>Pseudomonadati</taxon>
        <taxon>Pseudomonadota</taxon>
        <taxon>Gammaproteobacteria</taxon>
        <taxon>Oceanospirillales</taxon>
        <taxon>Oleiphilaceae</taxon>
        <taxon>Oleiphilus</taxon>
    </lineage>
</organism>
<dbReference type="InterPro" id="IPR003594">
    <property type="entry name" value="HATPase_dom"/>
</dbReference>
<dbReference type="PROSITE" id="PS50112">
    <property type="entry name" value="PAS"/>
    <property type="match status" value="2"/>
</dbReference>
<feature type="modified residue" description="4-aspartylphosphate" evidence="11">
    <location>
        <position position="1114"/>
    </location>
</feature>
<keyword evidence="12" id="KW-0175">Coiled coil</keyword>
<dbReference type="InterPro" id="IPR003661">
    <property type="entry name" value="HisK_dim/P_dom"/>
</dbReference>
<dbReference type="SMART" id="SM00388">
    <property type="entry name" value="HisKA"/>
    <property type="match status" value="1"/>
</dbReference>
<dbReference type="GO" id="GO:0005524">
    <property type="term" value="F:ATP binding"/>
    <property type="evidence" value="ECO:0007669"/>
    <property type="project" value="UniProtKB-KW"/>
</dbReference>
<dbReference type="Gene3D" id="3.30.565.10">
    <property type="entry name" value="Histidine kinase-like ATPase, C-terminal domain"/>
    <property type="match status" value="1"/>
</dbReference>
<dbReference type="CDD" id="cd16922">
    <property type="entry name" value="HATPase_EvgS-ArcB-TorS-like"/>
    <property type="match status" value="1"/>
</dbReference>
<keyword evidence="6" id="KW-0418">Kinase</keyword>
<evidence type="ECO:0000256" key="1">
    <source>
        <dbReference type="ARBA" id="ARBA00000085"/>
    </source>
</evidence>
<dbReference type="FunFam" id="3.30.565.10:FF:000010">
    <property type="entry name" value="Sensor histidine kinase RcsC"/>
    <property type="match status" value="1"/>
</dbReference>
<dbReference type="CDD" id="cd00130">
    <property type="entry name" value="PAS"/>
    <property type="match status" value="2"/>
</dbReference>
<name>A0A1Y0I5M1_9GAMM</name>
<dbReference type="InterPro" id="IPR001610">
    <property type="entry name" value="PAC"/>
</dbReference>
<keyword evidence="3 11" id="KW-0597">Phosphoprotein</keyword>
<dbReference type="AlphaFoldDB" id="A0A1Y0I5M1"/>
<dbReference type="InterPro" id="IPR001789">
    <property type="entry name" value="Sig_transdc_resp-reg_receiver"/>
</dbReference>
<dbReference type="InterPro" id="IPR013655">
    <property type="entry name" value="PAS_fold_3"/>
</dbReference>
<dbReference type="GO" id="GO:0000155">
    <property type="term" value="F:phosphorelay sensor kinase activity"/>
    <property type="evidence" value="ECO:0007669"/>
    <property type="project" value="InterPro"/>
</dbReference>
<evidence type="ECO:0000256" key="10">
    <source>
        <dbReference type="ARBA" id="ARBA00068150"/>
    </source>
</evidence>
<dbReference type="Gene3D" id="3.40.50.2300">
    <property type="match status" value="1"/>
</dbReference>
<dbReference type="SUPFAM" id="SSF55785">
    <property type="entry name" value="PYP-like sensor domain (PAS domain)"/>
    <property type="match status" value="2"/>
</dbReference>
<evidence type="ECO:0000256" key="3">
    <source>
        <dbReference type="ARBA" id="ARBA00022553"/>
    </source>
</evidence>
<dbReference type="SMART" id="SM00086">
    <property type="entry name" value="PAC"/>
    <property type="match status" value="2"/>
</dbReference>
<evidence type="ECO:0000313" key="19">
    <source>
        <dbReference type="Proteomes" id="UP000196027"/>
    </source>
</evidence>
<keyword evidence="19" id="KW-1185">Reference proteome</keyword>
<dbReference type="PROSITE" id="PS50113">
    <property type="entry name" value="PAC"/>
    <property type="match status" value="2"/>
</dbReference>
<sequence>MKFSSPSLLTLLFLVLVLFGLGSSWIWGLFETAHQAQIESRLQAQIQRLEHSLDKWTQSRQREVQVIVSTPQFRAYAENLRQANGTLNSKTVKDLTAWLNVILKGLNYQGFYIMDQKGQVLIQSDQNTITEQIPGNGPELSSLDFKRMAKGAASISIPGPLQPDDGNPDNASIYIGIALPAQLISSSNGNSQNTADRTPLILVFALSAAPWQALFDEAAQFNSDELLAFDSEAKLMTRSRFQADLQKKGLFSSPTDLAPGIRLYQPVNAHSIDTNRPVLIPGKSLALNAAEAIAGKNGVSTTPFINFRGESVVAAWAWLNESGYGITYEIEAEEALALMQQSKVLWILLTAVSMLLMSVLFVYFTITREKVHRLSTERQHNEERLTLALEAANEGIWDWDVKGGEVFFSPRWFSMLGYQPTQGPHNFKTLTDLVHPEDKNDVINELVTHASWGDGYKLQFRMRAFNGQYRWVLSKGKVIERDRSGNAIRLINTQADITDRVEYEEKLKQLNQQLESTVSAKTAALEETQSDLSLILEASGEGIIGLDNEGAITFANEAVSRLTGYANGQLLGQSFHDLLHHHYPNGRAVDYTHSQITKTQNDGQTRQQENDTFVRQDGTHLPVEYTVSTLKDAKGHAKGVVIVFRDSTQRKRYELAQQDAVKAANEANQAKSAFLANMSHEIRTPLNAIIGLTELALNNIRETGQRSYIQKIKDSASILLGIINDILDFSKIEAGKLEVSLNTENISNLLHQQVTLFRLAARDQQNLLLVYIHPTVPQHVEIDGCRVGQILSNLISNAIKFTRQGEVRIDISVSNRDQNKKNAIELEFRIRDTGVGMDKTQQKHVFNAFAQADSSTTRQFSGTGLGLAICKRLIAIMGGNIQLNSKPNAGTDVVFTLPCQRSEQVDNLNTLYSGPIETVHFISENASLRDNIQFWVSNAGLGVHTFSTQALEHAVAEADSSSVFIIDTLLPEEIQSQLLNLISRAQSHSPVIYLEHVPTRTYREPRFVVDTPLTGTQTLIEILENIPLGSPDNPTRVLSSNAAVIDSNTEPDIFADFQKRFRHNRILLVEDNITNREVACALLECTGIQIDVASDGQQAIDKIVHNQYDAVLMDIQMPILNGYQATRIIRQNNPTIPIIALTANATEHDKVHCIECGMNDFIAKPFAPKALFNTLQHWLDLGEPQITDPA</sequence>
<evidence type="ECO:0000256" key="4">
    <source>
        <dbReference type="ARBA" id="ARBA00022679"/>
    </source>
</evidence>
<dbReference type="PROSITE" id="PS50109">
    <property type="entry name" value="HIS_KIN"/>
    <property type="match status" value="1"/>
</dbReference>
<evidence type="ECO:0000256" key="5">
    <source>
        <dbReference type="ARBA" id="ARBA00022741"/>
    </source>
</evidence>
<reference evidence="18 19" key="1">
    <citation type="submission" date="2017-05" db="EMBL/GenBank/DDBJ databases">
        <title>Genomic insights into alkan degradation activity of Oleiphilus messinensis.</title>
        <authorList>
            <person name="Kozyavkin S.A."/>
            <person name="Slesarev A.I."/>
            <person name="Golyshin P.N."/>
            <person name="Korzhenkov A."/>
            <person name="Golyshina O.N."/>
            <person name="Toshchakov S.V."/>
        </authorList>
    </citation>
    <scope>NUCLEOTIDE SEQUENCE [LARGE SCALE GENOMIC DNA]</scope>
    <source>
        <strain evidence="18 19">ME102</strain>
    </source>
</reference>
<protein>
    <recommendedName>
        <fullName evidence="10">Sensory/regulatory protein RpfC</fullName>
        <ecNumber evidence="2">2.7.13.3</ecNumber>
    </recommendedName>
</protein>
<dbReference type="NCBIfam" id="TIGR00229">
    <property type="entry name" value="sensory_box"/>
    <property type="match status" value="2"/>
</dbReference>
<dbReference type="Pfam" id="PF08447">
    <property type="entry name" value="PAS_3"/>
    <property type="match status" value="1"/>
</dbReference>
<dbReference type="Gene3D" id="3.30.450.20">
    <property type="entry name" value="PAS domain"/>
    <property type="match status" value="2"/>
</dbReference>
<feature type="domain" description="PAC" evidence="17">
    <location>
        <begin position="456"/>
        <end position="509"/>
    </location>
</feature>
<feature type="domain" description="Histidine kinase" evidence="14">
    <location>
        <begin position="677"/>
        <end position="901"/>
    </location>
</feature>
<dbReference type="FunFam" id="1.10.287.130:FF:000002">
    <property type="entry name" value="Two-component osmosensing histidine kinase"/>
    <property type="match status" value="1"/>
</dbReference>
<feature type="domain" description="PAC" evidence="17">
    <location>
        <begin position="607"/>
        <end position="659"/>
    </location>
</feature>
<evidence type="ECO:0000313" key="18">
    <source>
        <dbReference type="EMBL" id="ARU54703.1"/>
    </source>
</evidence>
<dbReference type="InterPro" id="IPR000700">
    <property type="entry name" value="PAS-assoc_C"/>
</dbReference>
<keyword evidence="13" id="KW-0472">Membrane</keyword>
<evidence type="ECO:0000259" key="15">
    <source>
        <dbReference type="PROSITE" id="PS50110"/>
    </source>
</evidence>
<feature type="domain" description="PAS" evidence="16">
    <location>
        <begin position="528"/>
        <end position="580"/>
    </location>
</feature>
<keyword evidence="8" id="KW-0902">Two-component regulatory system</keyword>
<comment type="subunit">
    <text evidence="9">At low DSF concentrations, interacts with RpfF.</text>
</comment>
<dbReference type="InterPro" id="IPR036097">
    <property type="entry name" value="HisK_dim/P_sf"/>
</dbReference>
<evidence type="ECO:0000256" key="8">
    <source>
        <dbReference type="ARBA" id="ARBA00023012"/>
    </source>
</evidence>
<evidence type="ECO:0000256" key="2">
    <source>
        <dbReference type="ARBA" id="ARBA00012438"/>
    </source>
</evidence>
<dbReference type="PANTHER" id="PTHR45339">
    <property type="entry name" value="HYBRID SIGNAL TRANSDUCTION HISTIDINE KINASE J"/>
    <property type="match status" value="1"/>
</dbReference>
<dbReference type="Pfam" id="PF00072">
    <property type="entry name" value="Response_reg"/>
    <property type="match status" value="1"/>
</dbReference>
<evidence type="ECO:0000256" key="12">
    <source>
        <dbReference type="SAM" id="Coils"/>
    </source>
</evidence>
<evidence type="ECO:0000256" key="7">
    <source>
        <dbReference type="ARBA" id="ARBA00022840"/>
    </source>
</evidence>
<dbReference type="InterPro" id="IPR036890">
    <property type="entry name" value="HATPase_C_sf"/>
</dbReference>
<dbReference type="Proteomes" id="UP000196027">
    <property type="component" value="Chromosome"/>
</dbReference>
<evidence type="ECO:0000259" key="17">
    <source>
        <dbReference type="PROSITE" id="PS50113"/>
    </source>
</evidence>
<dbReference type="InterPro" id="IPR005467">
    <property type="entry name" value="His_kinase_dom"/>
</dbReference>
<feature type="coiled-coil region" evidence="12">
    <location>
        <begin position="500"/>
        <end position="531"/>
    </location>
</feature>
<evidence type="ECO:0000256" key="13">
    <source>
        <dbReference type="SAM" id="Phobius"/>
    </source>
</evidence>
<dbReference type="CDD" id="cd17546">
    <property type="entry name" value="REC_hyHK_CKI1_RcsC-like"/>
    <property type="match status" value="1"/>
</dbReference>
<feature type="transmembrane region" description="Helical" evidence="13">
    <location>
        <begin position="344"/>
        <end position="366"/>
    </location>
</feature>
<dbReference type="InterPro" id="IPR013767">
    <property type="entry name" value="PAS_fold"/>
</dbReference>
<dbReference type="InterPro" id="IPR035965">
    <property type="entry name" value="PAS-like_dom_sf"/>
</dbReference>
<keyword evidence="7" id="KW-0067">ATP-binding</keyword>
<dbReference type="InterPro" id="IPR000014">
    <property type="entry name" value="PAS"/>
</dbReference>
<dbReference type="Gene3D" id="1.10.287.130">
    <property type="match status" value="1"/>
</dbReference>
<dbReference type="KEGG" id="ome:OLMES_0600"/>
<evidence type="ECO:0000256" key="9">
    <source>
        <dbReference type="ARBA" id="ARBA00064003"/>
    </source>
</evidence>
<evidence type="ECO:0000259" key="16">
    <source>
        <dbReference type="PROSITE" id="PS50112"/>
    </source>
</evidence>
<dbReference type="EMBL" id="CP021425">
    <property type="protein sequence ID" value="ARU54703.1"/>
    <property type="molecule type" value="Genomic_DNA"/>
</dbReference>
<keyword evidence="13" id="KW-0812">Transmembrane</keyword>
<keyword evidence="13" id="KW-1133">Transmembrane helix</keyword>
<dbReference type="Pfam" id="PF00989">
    <property type="entry name" value="PAS"/>
    <property type="match status" value="1"/>
</dbReference>
<dbReference type="PROSITE" id="PS50110">
    <property type="entry name" value="RESPONSE_REGULATORY"/>
    <property type="match status" value="1"/>
</dbReference>
<comment type="catalytic activity">
    <reaction evidence="1">
        <text>ATP + protein L-histidine = ADP + protein N-phospho-L-histidine.</text>
        <dbReference type="EC" id="2.7.13.3"/>
    </reaction>
</comment>
<dbReference type="SMART" id="SM00448">
    <property type="entry name" value="REC"/>
    <property type="match status" value="1"/>
</dbReference>
<dbReference type="SMART" id="SM00387">
    <property type="entry name" value="HATPase_c"/>
    <property type="match status" value="1"/>
</dbReference>
<dbReference type="Pfam" id="PF00512">
    <property type="entry name" value="HisKA"/>
    <property type="match status" value="1"/>
</dbReference>
<feature type="domain" description="Response regulatory" evidence="15">
    <location>
        <begin position="1065"/>
        <end position="1179"/>
    </location>
</feature>
<evidence type="ECO:0000256" key="11">
    <source>
        <dbReference type="PROSITE-ProRule" id="PRU00169"/>
    </source>
</evidence>
<dbReference type="SUPFAM" id="SSF52172">
    <property type="entry name" value="CheY-like"/>
    <property type="match status" value="1"/>
</dbReference>
<dbReference type="PANTHER" id="PTHR45339:SF1">
    <property type="entry name" value="HYBRID SIGNAL TRANSDUCTION HISTIDINE KINASE J"/>
    <property type="match status" value="1"/>
</dbReference>
<dbReference type="InterPro" id="IPR004358">
    <property type="entry name" value="Sig_transdc_His_kin-like_C"/>
</dbReference>
<dbReference type="OrthoDB" id="9810730at2"/>
<dbReference type="SMART" id="SM00091">
    <property type="entry name" value="PAS"/>
    <property type="match status" value="2"/>
</dbReference>